<evidence type="ECO:0000313" key="2">
    <source>
        <dbReference type="EMBL" id="GAA1792115.1"/>
    </source>
</evidence>
<keyword evidence="1" id="KW-0472">Membrane</keyword>
<proteinExistence type="predicted"/>
<organism evidence="2 3">
    <name type="scientific">Leucobacter iarius</name>
    <dbReference type="NCBI Taxonomy" id="333963"/>
    <lineage>
        <taxon>Bacteria</taxon>
        <taxon>Bacillati</taxon>
        <taxon>Actinomycetota</taxon>
        <taxon>Actinomycetes</taxon>
        <taxon>Micrococcales</taxon>
        <taxon>Microbacteriaceae</taxon>
        <taxon>Leucobacter</taxon>
    </lineage>
</organism>
<dbReference type="InterPro" id="IPR025445">
    <property type="entry name" value="DUF4191"/>
</dbReference>
<reference evidence="2 3" key="1">
    <citation type="journal article" date="2019" name="Int. J. Syst. Evol. Microbiol.">
        <title>The Global Catalogue of Microorganisms (GCM) 10K type strain sequencing project: providing services to taxonomists for standard genome sequencing and annotation.</title>
        <authorList>
            <consortium name="The Broad Institute Genomics Platform"/>
            <consortium name="The Broad Institute Genome Sequencing Center for Infectious Disease"/>
            <person name="Wu L."/>
            <person name="Ma J."/>
        </authorList>
    </citation>
    <scope>NUCLEOTIDE SEQUENCE [LARGE SCALE GENOMIC DNA]</scope>
    <source>
        <strain evidence="2 3">JCM 14736</strain>
    </source>
</reference>
<keyword evidence="1" id="KW-1133">Transmembrane helix</keyword>
<name>A0ABN2LKR2_9MICO</name>
<evidence type="ECO:0000313" key="3">
    <source>
        <dbReference type="Proteomes" id="UP001500851"/>
    </source>
</evidence>
<evidence type="ECO:0000256" key="1">
    <source>
        <dbReference type="SAM" id="Phobius"/>
    </source>
</evidence>
<dbReference type="RefSeq" id="WP_046453827.1">
    <property type="nucleotide sequence ID" value="NZ_BAAAOB010000002.1"/>
</dbReference>
<feature type="transmembrane region" description="Helical" evidence="1">
    <location>
        <begin position="59"/>
        <end position="81"/>
    </location>
</feature>
<sequence>MAKEQKTPAKKEPGRIRQMVQIYRTTKVQDRNLPYIMLLCFIAPILVAVLLAFLLNNSIFGWIMWPLTGILVGLLIAMIVLGRRAEAVAYRQIEGKPGAVGAVVQGALRRSWRGSEVPIAITRSQDAIYRVIGRGGVVLIAEGSAQRTKRLLIDEERKVKRVLPNVKITQLYVGTDEGGIPVSKLNRSLAKIKPTLRRNEVQAVFNRLSSLQGTPVGIPKGIDPNKVRAQRPR</sequence>
<keyword evidence="1" id="KW-0812">Transmembrane</keyword>
<feature type="transmembrane region" description="Helical" evidence="1">
    <location>
        <begin position="33"/>
        <end position="53"/>
    </location>
</feature>
<comment type="caution">
    <text evidence="2">The sequence shown here is derived from an EMBL/GenBank/DDBJ whole genome shotgun (WGS) entry which is preliminary data.</text>
</comment>
<protein>
    <submittedName>
        <fullName evidence="2">DUF4191 domain-containing protein</fullName>
    </submittedName>
</protein>
<dbReference type="Pfam" id="PF13829">
    <property type="entry name" value="DUF4191"/>
    <property type="match status" value="1"/>
</dbReference>
<gene>
    <name evidence="2" type="ORF">GCM10009768_21390</name>
</gene>
<dbReference type="Proteomes" id="UP001500851">
    <property type="component" value="Unassembled WGS sequence"/>
</dbReference>
<dbReference type="EMBL" id="BAAAOB010000002">
    <property type="protein sequence ID" value="GAA1792115.1"/>
    <property type="molecule type" value="Genomic_DNA"/>
</dbReference>
<accession>A0ABN2LKR2</accession>
<keyword evidence="3" id="KW-1185">Reference proteome</keyword>